<dbReference type="EMBL" id="CAUJNA010003216">
    <property type="protein sequence ID" value="CAJ1396051.1"/>
    <property type="molecule type" value="Genomic_DNA"/>
</dbReference>
<protein>
    <submittedName>
        <fullName evidence="1">Uncharacterized protein</fullName>
    </submittedName>
</protein>
<comment type="caution">
    <text evidence="1">The sequence shown here is derived from an EMBL/GenBank/DDBJ whole genome shotgun (WGS) entry which is preliminary data.</text>
</comment>
<proteinExistence type="predicted"/>
<organism evidence="1 2">
    <name type="scientific">Effrenium voratum</name>
    <dbReference type="NCBI Taxonomy" id="2562239"/>
    <lineage>
        <taxon>Eukaryota</taxon>
        <taxon>Sar</taxon>
        <taxon>Alveolata</taxon>
        <taxon>Dinophyceae</taxon>
        <taxon>Suessiales</taxon>
        <taxon>Symbiodiniaceae</taxon>
        <taxon>Effrenium</taxon>
    </lineage>
</organism>
<keyword evidence="2" id="KW-1185">Reference proteome</keyword>
<name>A0AA36NA88_9DINO</name>
<accession>A0AA36NA88</accession>
<evidence type="ECO:0000313" key="1">
    <source>
        <dbReference type="EMBL" id="CAJ1396051.1"/>
    </source>
</evidence>
<evidence type="ECO:0000313" key="2">
    <source>
        <dbReference type="Proteomes" id="UP001178507"/>
    </source>
</evidence>
<dbReference type="AlphaFoldDB" id="A0AA36NA88"/>
<reference evidence="1" key="1">
    <citation type="submission" date="2023-08" db="EMBL/GenBank/DDBJ databases">
        <authorList>
            <person name="Chen Y."/>
            <person name="Shah S."/>
            <person name="Dougan E. K."/>
            <person name="Thang M."/>
            <person name="Chan C."/>
        </authorList>
    </citation>
    <scope>NUCLEOTIDE SEQUENCE</scope>
</reference>
<dbReference type="Pfam" id="PF11927">
    <property type="entry name" value="HODM_asu-like"/>
    <property type="match status" value="1"/>
</dbReference>
<dbReference type="Proteomes" id="UP001178507">
    <property type="component" value="Unassembled WGS sequence"/>
</dbReference>
<sequence length="345" mass="39560">MAAKSGASSAFTWLRQGLTETVTPKGRLRPNLFALKADQWIHFDPSEASRHLRVKREIFASEASRPKYLLQKDGSQKAQREVLEMLLDHLPAYYPENFQVRASPSGGLEGGARGARFGPDTRVKVEAENWRAEYVLGDYEEFPLELASNLVMEDLVLMQDSTLVAGSVLFSFSRFQERFGLDMEQIHHKVPQYAQDLQKPVSRVFATLTEDRPMWRSNWNISWTDDILAGYGRYPHRNPGISVEDRNKLFSELIQSIDEKGLSKSAWLKVEYQTLRRLTANPDCLLFTVRTFLNSFQELAQEPLAAKALLRNLDRLERTEFSKYIGIDDAEVFSRLRDFVQECSA</sequence>
<dbReference type="InterPro" id="IPR021848">
    <property type="entry name" value="HODM_asu-like"/>
</dbReference>
<gene>
    <name evidence="1" type="ORF">EVOR1521_LOCUS20339</name>
</gene>